<dbReference type="InterPro" id="IPR036034">
    <property type="entry name" value="PDZ_sf"/>
</dbReference>
<proteinExistence type="predicted"/>
<feature type="signal peptide" evidence="1">
    <location>
        <begin position="1"/>
        <end position="21"/>
    </location>
</feature>
<reference evidence="2 3" key="1">
    <citation type="submission" date="2020-07" db="EMBL/GenBank/DDBJ databases">
        <title>Roseicoccus Jingziensis gen. nov., sp. nov., isolated from coastal seawater.</title>
        <authorList>
            <person name="Feng X."/>
        </authorList>
    </citation>
    <scope>NUCLEOTIDE SEQUENCE [LARGE SCALE GENOMIC DNA]</scope>
    <source>
        <strain evidence="2 3">N1E253</strain>
    </source>
</reference>
<sequence length="1121" mass="123145">MMKPLIPSLLLTCLMPWPLTAEDAEARFNFNAWKQDRGAVMAINEWHKENPSPYRSYFPSTKTESMEKWYINLGPLGIRNRMHDRTWSLFPACKELFPKALSDEHGLVFNNFEVDGVRKNSPAEGQLQKGDLIVELDGQRLLAAQHMFLDRAVDNKLVRGIEIHAGNLIDKAEGRGEIKVTVLRLPDELKSKSITGLRSWKQVGKSNIDSAGKLSVPLGQADVFRIQASNKKAGVKLEEVYLVNAEGVKMPVRISYKRGSLLGALLEVPEGSWTLVGDVTCKKATELKVETLPVVDYPAALKKHLKTVTLKLDAIGSFGDGYDPECDKVKNYAAMVAHRLATQQNKDGSWSAKSYASQSFYTSAIGLALLSTDNPLYDANIKLAAHYVANAGERDKWTYSNGMWLVFLAEYYLKTKDETILPALKMHVANCRRFVMSDYTSGHSDGGPGYGGSGYIGGGGVLALGFALASHTPVMSEDDQAVLDKMLSRVQEIAPHGKVPYGRSGKSTQTTPMPGQGGSCGTGPYFLASLIRGGAPLFTENATKRYSTAPFGSAENGHATQTLHFVWACLSTANCGAEAHRQNMSDYLWKFTTLRDHDGFVNQNGYRVEYHNGDGVIGGPYWRMAGYLMIFNAHKRNLAITGNPKFRTAARELPVVFHRDRAMYNEVMRSWALAEAYLGDKVPSEFTTAVTALRAIKPGENLGTDLRALLKQHAPVVAKSILASKDLPKGLAPAQLVELVMGVSFEASCHPDIMADYDDGLGARADKAAQKEAKAKMKKEQKKREKQLAAGKIDKVSHRLVIRPVSRLQADSEKAGGMDVGTALFTVKDLIIEVADPSKDYLKKPLREKVNLAALEGFKRGKPVMGEKVPGQLHVFDMKSGAQGRLLVKVTYSLAGIPISYTAPMDIPAPEARGYVPILCRVPVKGTVSEDYDGRSYCALIQLETGQLVGCEHRNHPAKYLLAGSSYDFEISPGSTWAHDLRAAKSLTPDHRLARVTSVEGVKDGQKLHDHRYDGGIELEEGTRIITIDLEKAEAIQRVFIQLAALQKGKGAPRVPHTFEAMVDGKWTLLRKGFISGMMPVIANNTKQVRLTLEVPKGGVLLQEVNLITQSPLVRKPAMSW</sequence>
<dbReference type="RefSeq" id="WP_178932391.1">
    <property type="nucleotide sequence ID" value="NZ_JACBAZ010000003.1"/>
</dbReference>
<dbReference type="SUPFAM" id="SSF48239">
    <property type="entry name" value="Terpenoid cyclases/Protein prenyltransferases"/>
    <property type="match status" value="1"/>
</dbReference>
<keyword evidence="1" id="KW-0732">Signal</keyword>
<comment type="caution">
    <text evidence="2">The sequence shown here is derived from an EMBL/GenBank/DDBJ whole genome shotgun (WGS) entry which is preliminary data.</text>
</comment>
<organism evidence="2 3">
    <name type="scientific">Oceaniferula marina</name>
    <dbReference type="NCBI Taxonomy" id="2748318"/>
    <lineage>
        <taxon>Bacteria</taxon>
        <taxon>Pseudomonadati</taxon>
        <taxon>Verrucomicrobiota</taxon>
        <taxon>Verrucomicrobiia</taxon>
        <taxon>Verrucomicrobiales</taxon>
        <taxon>Verrucomicrobiaceae</taxon>
        <taxon>Oceaniferula</taxon>
    </lineage>
</organism>
<protein>
    <recommendedName>
        <fullName evidence="4">PDZ domain-containing protein</fullName>
    </recommendedName>
</protein>
<accession>A0A851GNY8</accession>
<evidence type="ECO:0000256" key="1">
    <source>
        <dbReference type="SAM" id="SignalP"/>
    </source>
</evidence>
<evidence type="ECO:0008006" key="4">
    <source>
        <dbReference type="Google" id="ProtNLM"/>
    </source>
</evidence>
<keyword evidence="3" id="KW-1185">Reference proteome</keyword>
<dbReference type="InterPro" id="IPR008930">
    <property type="entry name" value="Terpenoid_cyclase/PrenylTrfase"/>
</dbReference>
<evidence type="ECO:0000313" key="3">
    <source>
        <dbReference type="Proteomes" id="UP000557872"/>
    </source>
</evidence>
<gene>
    <name evidence="2" type="ORF">HW115_09545</name>
</gene>
<dbReference type="AlphaFoldDB" id="A0A851GNY8"/>
<dbReference type="SUPFAM" id="SSF50156">
    <property type="entry name" value="PDZ domain-like"/>
    <property type="match status" value="1"/>
</dbReference>
<dbReference type="Pfam" id="PF19805">
    <property type="entry name" value="DUF6288"/>
    <property type="match status" value="1"/>
</dbReference>
<dbReference type="InterPro" id="IPR046255">
    <property type="entry name" value="DUF6288"/>
</dbReference>
<dbReference type="EMBL" id="JACBAZ010000003">
    <property type="protein sequence ID" value="NWK55854.1"/>
    <property type="molecule type" value="Genomic_DNA"/>
</dbReference>
<feature type="chain" id="PRO_5032353926" description="PDZ domain-containing protein" evidence="1">
    <location>
        <begin position="22"/>
        <end position="1121"/>
    </location>
</feature>
<name>A0A851GNY8_9BACT</name>
<evidence type="ECO:0000313" key="2">
    <source>
        <dbReference type="EMBL" id="NWK55854.1"/>
    </source>
</evidence>
<dbReference type="Gene3D" id="2.30.42.10">
    <property type="match status" value="1"/>
</dbReference>
<dbReference type="Proteomes" id="UP000557872">
    <property type="component" value="Unassembled WGS sequence"/>
</dbReference>